<gene>
    <name evidence="3" type="ORF">UMAG_02854</name>
</gene>
<dbReference type="EMBL" id="CM003146">
    <property type="protein sequence ID" value="KIS68866.1"/>
    <property type="molecule type" value="Genomic_DNA"/>
</dbReference>
<dbReference type="KEGG" id="uma:UMAG_02854"/>
<name>A0A0D1DZ16_MYCMD</name>
<sequence length="120" mass="13446">MSRVIGQLGALTLLAQLVLLLQLSWTSTAVPIVPVKRGMPAEIVDKLMSKDIDQVRQAFNLAYTASDQIEQQLRVQENSLFHRLSQNVEQDLRQVKADQVQVPPKNHKRVRSPAGKSYSA</sequence>
<feature type="signal peptide" evidence="2">
    <location>
        <begin position="1"/>
        <end position="29"/>
    </location>
</feature>
<accession>A0A0D1DZ16</accession>
<keyword evidence="2" id="KW-0732">Signal</keyword>
<dbReference type="VEuPathDB" id="FungiDB:UMAG_02854"/>
<feature type="region of interest" description="Disordered" evidence="1">
    <location>
        <begin position="96"/>
        <end position="120"/>
    </location>
</feature>
<organism evidence="3 4">
    <name type="scientific">Mycosarcoma maydis</name>
    <name type="common">Corn smut fungus</name>
    <name type="synonym">Ustilago maydis</name>
    <dbReference type="NCBI Taxonomy" id="5270"/>
    <lineage>
        <taxon>Eukaryota</taxon>
        <taxon>Fungi</taxon>
        <taxon>Dikarya</taxon>
        <taxon>Basidiomycota</taxon>
        <taxon>Ustilaginomycotina</taxon>
        <taxon>Ustilaginomycetes</taxon>
        <taxon>Ustilaginales</taxon>
        <taxon>Ustilaginaceae</taxon>
        <taxon>Mycosarcoma</taxon>
    </lineage>
</organism>
<evidence type="ECO:0000313" key="4">
    <source>
        <dbReference type="Proteomes" id="UP000000561"/>
    </source>
</evidence>
<proteinExistence type="predicted"/>
<reference evidence="3 4" key="1">
    <citation type="journal article" date="2006" name="Nature">
        <title>Insights from the genome of the biotrophic fungal plant pathogen Ustilago maydis.</title>
        <authorList>
            <person name="Kamper J."/>
            <person name="Kahmann R."/>
            <person name="Bolker M."/>
            <person name="Ma L.J."/>
            <person name="Brefort T."/>
            <person name="Saville B.J."/>
            <person name="Banuett F."/>
            <person name="Kronstad J.W."/>
            <person name="Gold S.E."/>
            <person name="Muller O."/>
            <person name="Perlin M.H."/>
            <person name="Wosten H.A."/>
            <person name="de Vries R."/>
            <person name="Ruiz-Herrera J."/>
            <person name="Reynaga-Pena C.G."/>
            <person name="Snetselaar K."/>
            <person name="McCann M."/>
            <person name="Perez-Martin J."/>
            <person name="Feldbrugge M."/>
            <person name="Basse C.W."/>
            <person name="Steinberg G."/>
            <person name="Ibeas J.I."/>
            <person name="Holloman W."/>
            <person name="Guzman P."/>
            <person name="Farman M."/>
            <person name="Stajich J.E."/>
            <person name="Sentandreu R."/>
            <person name="Gonzalez-Prieto J.M."/>
            <person name="Kennell J.C."/>
            <person name="Molina L."/>
            <person name="Schirawski J."/>
            <person name="Mendoza-Mendoza A."/>
            <person name="Greilinger D."/>
            <person name="Munch K."/>
            <person name="Rossel N."/>
            <person name="Scherer M."/>
            <person name="Vranes M."/>
            <person name="Ladendorf O."/>
            <person name="Vincon V."/>
            <person name="Fuchs U."/>
            <person name="Sandrock B."/>
            <person name="Meng S."/>
            <person name="Ho E.C."/>
            <person name="Cahill M.J."/>
            <person name="Boyce K.J."/>
            <person name="Klose J."/>
            <person name="Klosterman S.J."/>
            <person name="Deelstra H.J."/>
            <person name="Ortiz-Castellanos L."/>
            <person name="Li W."/>
            <person name="Sanchez-Alonso P."/>
            <person name="Schreier P.H."/>
            <person name="Hauser-Hahn I."/>
            <person name="Vaupel M."/>
            <person name="Koopmann E."/>
            <person name="Friedrich G."/>
            <person name="Voss H."/>
            <person name="Schluter T."/>
            <person name="Margolis J."/>
            <person name="Platt D."/>
            <person name="Swimmer C."/>
            <person name="Gnirke A."/>
            <person name="Chen F."/>
            <person name="Vysotskaia V."/>
            <person name="Mannhaupt G."/>
            <person name="Guldener U."/>
            <person name="Munsterkotter M."/>
            <person name="Haase D."/>
            <person name="Oesterheld M."/>
            <person name="Mewes H.W."/>
            <person name="Mauceli E.W."/>
            <person name="DeCaprio D."/>
            <person name="Wade C.M."/>
            <person name="Butler J."/>
            <person name="Young S."/>
            <person name="Jaffe D.B."/>
            <person name="Calvo S."/>
            <person name="Nusbaum C."/>
            <person name="Galagan J."/>
            <person name="Birren B.W."/>
        </authorList>
    </citation>
    <scope>NUCLEOTIDE SEQUENCE [LARGE SCALE GENOMIC DNA]</scope>
    <source>
        <strain evidence="4">DSM 14603 / FGSC 9021 / UM521</strain>
    </source>
</reference>
<dbReference type="InParanoid" id="A0A0D1DZ16"/>
<dbReference type="AlphaFoldDB" id="A0A0D1DZ16"/>
<evidence type="ECO:0000256" key="1">
    <source>
        <dbReference type="SAM" id="MobiDB-lite"/>
    </source>
</evidence>
<dbReference type="RefSeq" id="XP_011389291.1">
    <property type="nucleotide sequence ID" value="XM_011390989.1"/>
</dbReference>
<protein>
    <submittedName>
        <fullName evidence="3">Uncharacterized protein</fullName>
    </submittedName>
</protein>
<dbReference type="Proteomes" id="UP000000561">
    <property type="component" value="Chromosome 7"/>
</dbReference>
<evidence type="ECO:0000256" key="2">
    <source>
        <dbReference type="SAM" id="SignalP"/>
    </source>
</evidence>
<keyword evidence="4" id="KW-1185">Reference proteome</keyword>
<feature type="chain" id="PRO_5002245091" evidence="2">
    <location>
        <begin position="30"/>
        <end position="120"/>
    </location>
</feature>
<dbReference type="GeneID" id="23563501"/>
<evidence type="ECO:0000313" key="3">
    <source>
        <dbReference type="EMBL" id="KIS68866.1"/>
    </source>
</evidence>